<protein>
    <submittedName>
        <fullName evidence="1">Uncharacterized protein</fullName>
    </submittedName>
</protein>
<dbReference type="KEGG" id="msf:IT882_13150"/>
<reference evidence="1 2" key="1">
    <citation type="submission" date="2020-11" db="EMBL/GenBank/DDBJ databases">
        <title>Amino acid is mineralized and recycled by bacteria in oceanic microbiome.</title>
        <authorList>
            <person name="Zheng L.Y."/>
        </authorList>
    </citation>
    <scope>NUCLEOTIDE SEQUENCE [LARGE SCALE GENOMIC DNA]</scope>
    <source>
        <strain evidence="1 2">A32-1</strain>
    </source>
</reference>
<organism evidence="1 2">
    <name type="scientific">Microbacterium schleiferi</name>
    <dbReference type="NCBI Taxonomy" id="69362"/>
    <lineage>
        <taxon>Bacteria</taxon>
        <taxon>Bacillati</taxon>
        <taxon>Actinomycetota</taxon>
        <taxon>Actinomycetes</taxon>
        <taxon>Micrococcales</taxon>
        <taxon>Microbacteriaceae</taxon>
        <taxon>Microbacterium</taxon>
    </lineage>
</organism>
<gene>
    <name evidence="1" type="ORF">IT882_13150</name>
</gene>
<dbReference type="EMBL" id="CP064760">
    <property type="protein sequence ID" value="QPE04138.1"/>
    <property type="molecule type" value="Genomic_DNA"/>
</dbReference>
<evidence type="ECO:0000313" key="1">
    <source>
        <dbReference type="EMBL" id="QPE04138.1"/>
    </source>
</evidence>
<keyword evidence="2" id="KW-1185">Reference proteome</keyword>
<dbReference type="Proteomes" id="UP000594480">
    <property type="component" value="Chromosome"/>
</dbReference>
<proteinExistence type="predicted"/>
<name>A0A7S8MWS8_9MICO</name>
<sequence length="156" mass="16627">MTRVVARIPAFAGRVEAIAVHIRSEDLPEGVAVDVTDIQIQPKEPTGVVPHPADIMTRPGAREYRNGVLPRSDSIIALGNPERASPTRVTVTAEGNVRVGSLRFGAVAGTAVADGEAGTTTQGWGRVPVVAERSDLQARVDVESPTHLTVEWADRY</sequence>
<dbReference type="AlphaFoldDB" id="A0A7S8MWS8"/>
<evidence type="ECO:0000313" key="2">
    <source>
        <dbReference type="Proteomes" id="UP000594480"/>
    </source>
</evidence>
<accession>A0A7S8MWS8</accession>
<dbReference type="RefSeq" id="WP_195692229.1">
    <property type="nucleotide sequence ID" value="NZ_CP064760.1"/>
</dbReference>